<dbReference type="InterPro" id="IPR002933">
    <property type="entry name" value="Peptidase_M20"/>
</dbReference>
<dbReference type="RefSeq" id="WP_015236695.1">
    <property type="nucleotide sequence ID" value="NC_019793.1"/>
</dbReference>
<dbReference type="KEGG" id="dpd:Deipe_2936"/>
<keyword evidence="2" id="KW-0378">Hydrolase</keyword>
<proteinExistence type="predicted"/>
<dbReference type="InterPro" id="IPR050072">
    <property type="entry name" value="Peptidase_M20A"/>
</dbReference>
<dbReference type="CDD" id="cd03885">
    <property type="entry name" value="M20_CPDG2"/>
    <property type="match status" value="1"/>
</dbReference>
<dbReference type="STRING" id="937777.Deipe_2936"/>
<dbReference type="eggNOG" id="COG0624">
    <property type="taxonomic scope" value="Bacteria"/>
</dbReference>
<dbReference type="PANTHER" id="PTHR43808">
    <property type="entry name" value="ACETYLORNITHINE DEACETYLASE"/>
    <property type="match status" value="1"/>
</dbReference>
<dbReference type="SUPFAM" id="SSF55031">
    <property type="entry name" value="Bacterial exopeptidase dimerisation domain"/>
    <property type="match status" value="1"/>
</dbReference>
<accession>L0A3B9</accession>
<dbReference type="InterPro" id="IPR011650">
    <property type="entry name" value="Peptidase_M20_dimer"/>
</dbReference>
<dbReference type="Gene3D" id="3.40.630.10">
    <property type="entry name" value="Zn peptidases"/>
    <property type="match status" value="1"/>
</dbReference>
<dbReference type="GO" id="GO:0046872">
    <property type="term" value="F:metal ion binding"/>
    <property type="evidence" value="ECO:0007669"/>
    <property type="project" value="UniProtKB-KW"/>
</dbReference>
<dbReference type="Proteomes" id="UP000010467">
    <property type="component" value="Chromosome"/>
</dbReference>
<dbReference type="PIRSF" id="PIRSF037238">
    <property type="entry name" value="Carboxypeptidase_G2"/>
    <property type="match status" value="1"/>
</dbReference>
<feature type="active site" evidence="3">
    <location>
        <position position="81"/>
    </location>
</feature>
<evidence type="ECO:0000259" key="4">
    <source>
        <dbReference type="Pfam" id="PF07687"/>
    </source>
</evidence>
<evidence type="ECO:0000256" key="1">
    <source>
        <dbReference type="ARBA" id="ARBA00022723"/>
    </source>
</evidence>
<organism evidence="5 6">
    <name type="scientific">Deinococcus peraridilitoris (strain DSM 19664 / LMG 22246 / CIP 109416 / KR-200)</name>
    <dbReference type="NCBI Taxonomy" id="937777"/>
    <lineage>
        <taxon>Bacteria</taxon>
        <taxon>Thermotogati</taxon>
        <taxon>Deinococcota</taxon>
        <taxon>Deinococci</taxon>
        <taxon>Deinococcales</taxon>
        <taxon>Deinococcaceae</taxon>
        <taxon>Deinococcus</taxon>
    </lineage>
</organism>
<gene>
    <name evidence="5" type="ordered locus">Deipe_2936</name>
</gene>
<dbReference type="PATRIC" id="fig|937777.3.peg.2954"/>
<reference evidence="6" key="1">
    <citation type="submission" date="2012-03" db="EMBL/GenBank/DDBJ databases">
        <title>Complete sequence of chromosome of Deinococcus peraridilitoris DSM 19664.</title>
        <authorList>
            <person name="Lucas S."/>
            <person name="Copeland A."/>
            <person name="Lapidus A."/>
            <person name="Glavina del Rio T."/>
            <person name="Dalin E."/>
            <person name="Tice H."/>
            <person name="Bruce D."/>
            <person name="Goodwin L."/>
            <person name="Pitluck S."/>
            <person name="Peters L."/>
            <person name="Mikhailova N."/>
            <person name="Lu M."/>
            <person name="Kyrpides N."/>
            <person name="Mavromatis K."/>
            <person name="Ivanova N."/>
            <person name="Brettin T."/>
            <person name="Detter J.C."/>
            <person name="Han C."/>
            <person name="Larimer F."/>
            <person name="Land M."/>
            <person name="Hauser L."/>
            <person name="Markowitz V."/>
            <person name="Cheng J.-F."/>
            <person name="Hugenholtz P."/>
            <person name="Woyke T."/>
            <person name="Wu D."/>
            <person name="Pukall R."/>
            <person name="Steenblock K."/>
            <person name="Brambilla E."/>
            <person name="Klenk H.-P."/>
            <person name="Eisen J.A."/>
        </authorList>
    </citation>
    <scope>NUCLEOTIDE SEQUENCE [LARGE SCALE GENOMIC DNA]</scope>
    <source>
        <strain evidence="6">DSM 19664 / LMG 22246 / CIP 109416 / KR-200</strain>
    </source>
</reference>
<dbReference type="OrthoDB" id="9783294at2"/>
<name>L0A3B9_DEIPD</name>
<dbReference type="Gene3D" id="3.30.70.360">
    <property type="match status" value="1"/>
</dbReference>
<evidence type="ECO:0000256" key="3">
    <source>
        <dbReference type="PIRSR" id="PIRSR037238-1"/>
    </source>
</evidence>
<protein>
    <submittedName>
        <fullName evidence="5">Acetylornithine deacetylase/succinyldiaminopimelate desuccinylase-like deacylase</fullName>
    </submittedName>
</protein>
<sequence length="372" mass="39724">MPIPVSTQALLEDLSALVHTESPSDDRESVKRVMETVEGWMRDLGATVLRLDGDTRRFILDGRSDSPEIDDRSVVILAHADTVWPHGTLNTMPFRVEGERVYGPGTYDMKGGIVGAIHALRALAGTLPHRVELLLTPDEEVGSYDSRAQIETAARRARAILVVEPPVAGTNALKTGRKGTGMYHVKLHGVASHAGNAPERGASAIAEAARTLLAVEGFADSAKGTTLSVGRIAGGGAINVVPAFAEFWVDTRIAELGEAERIETAMRGLRAHDERTRLEVEGGLNRPPFERTEGTAALYTRAQQAARELGFEVGEAFVGGGSDGNFTAPLCPTLDGLGAPGDGAHAEYEHIDLSAWPRHVQLLAELIRDPGV</sequence>
<dbReference type="Pfam" id="PF01546">
    <property type="entry name" value="Peptidase_M20"/>
    <property type="match status" value="1"/>
</dbReference>
<dbReference type="InterPro" id="IPR017150">
    <property type="entry name" value="Pept_M20_glutamate_carboxypep"/>
</dbReference>
<evidence type="ECO:0000313" key="5">
    <source>
        <dbReference type="EMBL" id="AFZ68393.1"/>
    </source>
</evidence>
<dbReference type="Pfam" id="PF07687">
    <property type="entry name" value="M20_dimer"/>
    <property type="match status" value="1"/>
</dbReference>
<feature type="active site" description="Proton acceptor" evidence="3">
    <location>
        <position position="139"/>
    </location>
</feature>
<dbReference type="PANTHER" id="PTHR43808:SF9">
    <property type="entry name" value="BLL0789 PROTEIN"/>
    <property type="match status" value="1"/>
</dbReference>
<dbReference type="AlphaFoldDB" id="L0A3B9"/>
<evidence type="ECO:0000313" key="6">
    <source>
        <dbReference type="Proteomes" id="UP000010467"/>
    </source>
</evidence>
<evidence type="ECO:0000256" key="2">
    <source>
        <dbReference type="ARBA" id="ARBA00022801"/>
    </source>
</evidence>
<dbReference type="SUPFAM" id="SSF53187">
    <property type="entry name" value="Zn-dependent exopeptidases"/>
    <property type="match status" value="1"/>
</dbReference>
<feature type="domain" description="Peptidase M20 dimerisation" evidence="4">
    <location>
        <begin position="175"/>
        <end position="268"/>
    </location>
</feature>
<dbReference type="EMBL" id="CP003382">
    <property type="protein sequence ID" value="AFZ68393.1"/>
    <property type="molecule type" value="Genomic_DNA"/>
</dbReference>
<dbReference type="GO" id="GO:0016787">
    <property type="term" value="F:hydrolase activity"/>
    <property type="evidence" value="ECO:0007669"/>
    <property type="project" value="UniProtKB-KW"/>
</dbReference>
<dbReference type="HOGENOM" id="CLU_021802_7_0_0"/>
<keyword evidence="1" id="KW-0479">Metal-binding</keyword>
<keyword evidence="6" id="KW-1185">Reference proteome</keyword>
<dbReference type="InterPro" id="IPR036264">
    <property type="entry name" value="Bact_exopeptidase_dim_dom"/>
</dbReference>